<dbReference type="PANTHER" id="PTHR44167">
    <property type="entry name" value="OVARIAN-SPECIFIC SERINE/THREONINE-PROTEIN KINASE LOK-RELATED"/>
    <property type="match status" value="1"/>
</dbReference>
<dbReference type="Pfam" id="PF00069">
    <property type="entry name" value="Pkinase"/>
    <property type="match status" value="1"/>
</dbReference>
<organism evidence="3">
    <name type="scientific">Wuchereria bancrofti</name>
    <dbReference type="NCBI Taxonomy" id="6293"/>
    <lineage>
        <taxon>Eukaryota</taxon>
        <taxon>Metazoa</taxon>
        <taxon>Ecdysozoa</taxon>
        <taxon>Nematoda</taxon>
        <taxon>Chromadorea</taxon>
        <taxon>Rhabditida</taxon>
        <taxon>Spirurina</taxon>
        <taxon>Spiruromorpha</taxon>
        <taxon>Filarioidea</taxon>
        <taxon>Onchocercidae</taxon>
        <taxon>Wuchereria</taxon>
    </lineage>
</organism>
<dbReference type="PROSITE" id="PS00108">
    <property type="entry name" value="PROTEIN_KINASE_ST"/>
    <property type="match status" value="1"/>
</dbReference>
<evidence type="ECO:0000313" key="3">
    <source>
        <dbReference type="WBParaSite" id="maker-PairedContig_433-snap-gene-0.1-mRNA-1"/>
    </source>
</evidence>
<dbReference type="GO" id="GO:0004674">
    <property type="term" value="F:protein serine/threonine kinase activity"/>
    <property type="evidence" value="ECO:0007669"/>
    <property type="project" value="TreeGrafter"/>
</dbReference>
<dbReference type="Gene3D" id="1.10.510.10">
    <property type="entry name" value="Transferase(Phosphotransferase) domain 1"/>
    <property type="match status" value="1"/>
</dbReference>
<dbReference type="GO" id="GO:0005524">
    <property type="term" value="F:ATP binding"/>
    <property type="evidence" value="ECO:0007669"/>
    <property type="project" value="InterPro"/>
</dbReference>
<dbReference type="PANTHER" id="PTHR44167:SF30">
    <property type="entry name" value="PHOSPHORYLASE KINASE"/>
    <property type="match status" value="1"/>
</dbReference>
<dbReference type="PROSITE" id="PS50011">
    <property type="entry name" value="PROTEIN_KINASE_DOM"/>
    <property type="match status" value="1"/>
</dbReference>
<dbReference type="GO" id="GO:0005634">
    <property type="term" value="C:nucleus"/>
    <property type="evidence" value="ECO:0007669"/>
    <property type="project" value="TreeGrafter"/>
</dbReference>
<proteinExistence type="predicted"/>
<evidence type="ECO:0000256" key="1">
    <source>
        <dbReference type="SAM" id="MobiDB-lite"/>
    </source>
</evidence>
<feature type="region of interest" description="Disordered" evidence="1">
    <location>
        <begin position="12"/>
        <end position="56"/>
    </location>
</feature>
<feature type="domain" description="Protein kinase" evidence="2">
    <location>
        <begin position="91"/>
        <end position="362"/>
    </location>
</feature>
<evidence type="ECO:0000259" key="2">
    <source>
        <dbReference type="PROSITE" id="PS50011"/>
    </source>
</evidence>
<dbReference type="STRING" id="6293.A0A1I8ERP7"/>
<dbReference type="InterPro" id="IPR000719">
    <property type="entry name" value="Prot_kinase_dom"/>
</dbReference>
<dbReference type="InterPro" id="IPR011009">
    <property type="entry name" value="Kinase-like_dom_sf"/>
</dbReference>
<dbReference type="SUPFAM" id="SSF56112">
    <property type="entry name" value="Protein kinase-like (PK-like)"/>
    <property type="match status" value="1"/>
</dbReference>
<feature type="compositionally biased region" description="Low complexity" evidence="1">
    <location>
        <begin position="37"/>
        <end position="56"/>
    </location>
</feature>
<dbReference type="InterPro" id="IPR008271">
    <property type="entry name" value="Ser/Thr_kinase_AS"/>
</dbReference>
<dbReference type="GO" id="GO:0044773">
    <property type="term" value="P:mitotic DNA damage checkpoint signaling"/>
    <property type="evidence" value="ECO:0007669"/>
    <property type="project" value="TreeGrafter"/>
</dbReference>
<dbReference type="WBParaSite" id="maker-PairedContig_433-snap-gene-0.1-mRNA-1">
    <property type="protein sequence ID" value="maker-PairedContig_433-snap-gene-0.1-mRNA-1"/>
    <property type="gene ID" value="maker-PairedContig_433-snap-gene-0.1"/>
</dbReference>
<protein>
    <submittedName>
        <fullName evidence="3">Protein kinase domain-containing protein</fullName>
    </submittedName>
</protein>
<name>A0A1I8ERP7_WUCBA</name>
<dbReference type="SMART" id="SM00220">
    <property type="entry name" value="S_TKc"/>
    <property type="match status" value="1"/>
</dbReference>
<accession>A0A1I8ERP7</accession>
<reference evidence="3" key="1">
    <citation type="submission" date="2016-11" db="UniProtKB">
        <authorList>
            <consortium name="WormBaseParasite"/>
        </authorList>
    </citation>
    <scope>IDENTIFICATION</scope>
    <source>
        <strain evidence="3">pt0022</strain>
    </source>
</reference>
<sequence length="394" mass="45334">MDILEGEIMAHTSNKDVGHCPETITSGSNRRHSSGASNTTTVSASDSTSSRPVSSISNGTFGLGDLGYCDDPKDATIDENYMPIELRGKKWKTIKILGEGGNFKVYLTTNSDGLQFAMRWNRRQDCSTDAFENDKERQIRTVSRMKLHTENAIRIKEIIGHHPNIVKLIGFRKVNLFSQQIMEYIDGGDLYDFIDRNYIRKKRRIGIAKVRSFFSDLLKAVKHIHDLHIAHMDIKVENCLLTRNRTLKLTDFDHAKTFQPGKMMPGSVYATEAYAAPETPDYADIWACGIFLFFLLKSDVPWEIADRKRDGNYFTWCQTEHKANFFQFQKSRKGVAEFLMKMLQIDVDERATVDEILTHQWLQQQTSKNKFDIVTFLFVTEISKEKKNVHELHE</sequence>
<dbReference type="AlphaFoldDB" id="A0A1I8ERP7"/>